<gene>
    <name evidence="2" type="ORF">SMN809_LOCUS16406</name>
</gene>
<proteinExistence type="predicted"/>
<organism evidence="2 3">
    <name type="scientific">Rotaria magnacalcarata</name>
    <dbReference type="NCBI Taxonomy" id="392030"/>
    <lineage>
        <taxon>Eukaryota</taxon>
        <taxon>Metazoa</taxon>
        <taxon>Spiralia</taxon>
        <taxon>Gnathifera</taxon>
        <taxon>Rotifera</taxon>
        <taxon>Eurotatoria</taxon>
        <taxon>Bdelloidea</taxon>
        <taxon>Philodinida</taxon>
        <taxon>Philodinidae</taxon>
        <taxon>Rotaria</taxon>
    </lineage>
</organism>
<feature type="region of interest" description="Disordered" evidence="1">
    <location>
        <begin position="119"/>
        <end position="143"/>
    </location>
</feature>
<feature type="region of interest" description="Disordered" evidence="1">
    <location>
        <begin position="160"/>
        <end position="179"/>
    </location>
</feature>
<evidence type="ECO:0000313" key="2">
    <source>
        <dbReference type="EMBL" id="CAF4082846.1"/>
    </source>
</evidence>
<dbReference type="Proteomes" id="UP000676336">
    <property type="component" value="Unassembled WGS sequence"/>
</dbReference>
<reference evidence="2" key="1">
    <citation type="submission" date="2021-02" db="EMBL/GenBank/DDBJ databases">
        <authorList>
            <person name="Nowell W R."/>
        </authorList>
    </citation>
    <scope>NUCLEOTIDE SEQUENCE</scope>
</reference>
<feature type="compositionally biased region" description="Polar residues" evidence="1">
    <location>
        <begin position="164"/>
        <end position="179"/>
    </location>
</feature>
<evidence type="ECO:0000256" key="1">
    <source>
        <dbReference type="SAM" id="MobiDB-lite"/>
    </source>
</evidence>
<feature type="region of interest" description="Disordered" evidence="1">
    <location>
        <begin position="356"/>
        <end position="378"/>
    </location>
</feature>
<protein>
    <submittedName>
        <fullName evidence="2">Uncharacterized protein</fullName>
    </submittedName>
</protein>
<sequence>MSSVIFQPLLHDPLGWKSSNTTYADTFKWRKHRSTSKDKKTSSYGQQYQRQLRKQQQQQINTSLSSTTTAGEQTFQRVIPTKKIEENRDAAPLLNRCLSSKSAPAFIEETQVSNAELKQRTASTNREAICGSRASQRPPTAPPAVEADLRAARNRIDKHRYNPSLDSFPTRPQTCPIQTHDTSKSIAPLVVIETKDEQLPPIETEPIKDNAWNNNDNNNNEEPKTDEHEMSTIMLQPVDVDSYPNDYVEAVEAANRAQEEYFRNLNTNEEKKPENCVYRLPAMPTDYKNDSFIAYRNQQRSTTPNSNLIRGNDFGSWVRNATNQERESAMKILQDVLNQPIMGYDIPTKAKTVFKQPPVPPPVRTSSGTRKLGRTRTRTHQRLPCEICEKQLLKHHVWNLSRSETLSCPHEAQTMKQPITQVRAS</sequence>
<feature type="compositionally biased region" description="Low complexity" evidence="1">
    <location>
        <begin position="209"/>
        <end position="220"/>
    </location>
</feature>
<comment type="caution">
    <text evidence="2">The sequence shown here is derived from an EMBL/GenBank/DDBJ whole genome shotgun (WGS) entry which is preliminary data.</text>
</comment>
<evidence type="ECO:0000313" key="3">
    <source>
        <dbReference type="Proteomes" id="UP000676336"/>
    </source>
</evidence>
<accession>A0A8S2Q4D7</accession>
<dbReference type="EMBL" id="CAJOBI010007326">
    <property type="protein sequence ID" value="CAF4082846.1"/>
    <property type="molecule type" value="Genomic_DNA"/>
</dbReference>
<feature type="region of interest" description="Disordered" evidence="1">
    <location>
        <begin position="205"/>
        <end position="225"/>
    </location>
</feature>
<dbReference type="AlphaFoldDB" id="A0A8S2Q4D7"/>
<name>A0A8S2Q4D7_9BILA</name>